<evidence type="ECO:0000313" key="4">
    <source>
        <dbReference type="EMBL" id="KAJ3696443.1"/>
    </source>
</evidence>
<evidence type="ECO:0000256" key="2">
    <source>
        <dbReference type="SAM" id="MobiDB-lite"/>
    </source>
</evidence>
<feature type="compositionally biased region" description="Pro residues" evidence="2">
    <location>
        <begin position="189"/>
        <end position="200"/>
    </location>
</feature>
<reference evidence="4 5" key="1">
    <citation type="journal article" date="2022" name="Cell">
        <title>Repeat-based holocentromeres influence genome architecture and karyotype evolution.</title>
        <authorList>
            <person name="Hofstatter P.G."/>
            <person name="Thangavel G."/>
            <person name="Lux T."/>
            <person name="Neumann P."/>
            <person name="Vondrak T."/>
            <person name="Novak P."/>
            <person name="Zhang M."/>
            <person name="Costa L."/>
            <person name="Castellani M."/>
            <person name="Scott A."/>
            <person name="Toegelov H."/>
            <person name="Fuchs J."/>
            <person name="Mata-Sucre Y."/>
            <person name="Dias Y."/>
            <person name="Vanzela A.L.L."/>
            <person name="Huettel B."/>
            <person name="Almeida C.C.S."/>
            <person name="Simkova H."/>
            <person name="Souza G."/>
            <person name="Pedrosa-Harand A."/>
            <person name="Macas J."/>
            <person name="Mayer K.F.X."/>
            <person name="Houben A."/>
            <person name="Marques A."/>
        </authorList>
    </citation>
    <scope>NUCLEOTIDE SEQUENCE [LARGE SCALE GENOMIC DNA]</scope>
    <source>
        <strain evidence="4">RhyTen1mFocal</strain>
    </source>
</reference>
<dbReference type="Pfam" id="PF03107">
    <property type="entry name" value="C1_2"/>
    <property type="match status" value="2"/>
</dbReference>
<accession>A0AAD5ZEU4</accession>
<name>A0AAD5ZEU4_9POAL</name>
<dbReference type="InterPro" id="IPR004146">
    <property type="entry name" value="DC1"/>
</dbReference>
<dbReference type="Proteomes" id="UP001210211">
    <property type="component" value="Unassembled WGS sequence"/>
</dbReference>
<dbReference type="AlphaFoldDB" id="A0AAD5ZEU4"/>
<dbReference type="InterPro" id="IPR046349">
    <property type="entry name" value="C1-like_sf"/>
</dbReference>
<dbReference type="SUPFAM" id="SSF57889">
    <property type="entry name" value="Cysteine-rich domain"/>
    <property type="match status" value="1"/>
</dbReference>
<dbReference type="EMBL" id="JAMRDG010000001">
    <property type="protein sequence ID" value="KAJ3696443.1"/>
    <property type="molecule type" value="Genomic_DNA"/>
</dbReference>
<proteinExistence type="predicted"/>
<feature type="region of interest" description="Disordered" evidence="2">
    <location>
        <begin position="184"/>
        <end position="206"/>
    </location>
</feature>
<feature type="domain" description="C2H2-type" evidence="3">
    <location>
        <begin position="100"/>
        <end position="121"/>
    </location>
</feature>
<keyword evidence="5" id="KW-1185">Reference proteome</keyword>
<dbReference type="InterPro" id="IPR013087">
    <property type="entry name" value="Znf_C2H2_type"/>
</dbReference>
<comment type="caution">
    <text evidence="4">The sequence shown here is derived from an EMBL/GenBank/DDBJ whole genome shotgun (WGS) entry which is preliminary data.</text>
</comment>
<dbReference type="PANTHER" id="PTHR46288">
    <property type="entry name" value="PHORBOL-ESTER/DAG-TYPE DOMAIN-CONTAINING PROTEIN"/>
    <property type="match status" value="1"/>
</dbReference>
<evidence type="ECO:0000313" key="5">
    <source>
        <dbReference type="Proteomes" id="UP001210211"/>
    </source>
</evidence>
<dbReference type="PROSITE" id="PS00028">
    <property type="entry name" value="ZINC_FINGER_C2H2_1"/>
    <property type="match status" value="1"/>
</dbReference>
<evidence type="ECO:0000256" key="1">
    <source>
        <dbReference type="ARBA" id="ARBA00022737"/>
    </source>
</evidence>
<keyword evidence="1" id="KW-0677">Repeat</keyword>
<protein>
    <recommendedName>
        <fullName evidence="3">C2H2-type domain-containing protein</fullName>
    </recommendedName>
</protein>
<organism evidence="4 5">
    <name type="scientific">Rhynchospora tenuis</name>
    <dbReference type="NCBI Taxonomy" id="198213"/>
    <lineage>
        <taxon>Eukaryota</taxon>
        <taxon>Viridiplantae</taxon>
        <taxon>Streptophyta</taxon>
        <taxon>Embryophyta</taxon>
        <taxon>Tracheophyta</taxon>
        <taxon>Spermatophyta</taxon>
        <taxon>Magnoliopsida</taxon>
        <taxon>Liliopsida</taxon>
        <taxon>Poales</taxon>
        <taxon>Cyperaceae</taxon>
        <taxon>Cyperoideae</taxon>
        <taxon>Rhynchosporeae</taxon>
        <taxon>Rhynchospora</taxon>
    </lineage>
</organism>
<evidence type="ECO:0000259" key="3">
    <source>
        <dbReference type="PROSITE" id="PS00028"/>
    </source>
</evidence>
<sequence>MNNAEKTLIHTSHLHPLQLVTSPEPKPICHACNMQCTDRCFGCLKCRYYLHITCATIKKRLDHPSHPAHTLLFELTPTYDSGKFGCNACGDEGSTFCLRCRECNYDLHLHCAALPHKVNHHSHNHPLSLVYENPNPHSNGTPYAYCELCKATVDVSKWFYRCNTCNFGGHVACFAPNTVEALSPGLQAPAPPPSPIPPQPQAASQVGNVTNEELQMQLIAAQAKAAQSMMVANAMHNAGNTFRYSFDNVQYTTRWM</sequence>
<dbReference type="PANTHER" id="PTHR46288:SF80">
    <property type="entry name" value="CYSTEINE_HISTIDINE-RICH C1 DOMAIN FAMILY PROTEIN"/>
    <property type="match status" value="1"/>
</dbReference>
<gene>
    <name evidence="4" type="ORF">LUZ61_000148</name>
</gene>